<name>A0ABQ2CRU2_9GAMM</name>
<gene>
    <name evidence="2" type="ORF">GCM10009083_11920</name>
</gene>
<dbReference type="Gene3D" id="3.40.630.30">
    <property type="match status" value="1"/>
</dbReference>
<dbReference type="SUPFAM" id="SSF55729">
    <property type="entry name" value="Acyl-CoA N-acyltransferases (Nat)"/>
    <property type="match status" value="1"/>
</dbReference>
<feature type="domain" description="N-acetyltransferase" evidence="1">
    <location>
        <begin position="11"/>
        <end position="174"/>
    </location>
</feature>
<keyword evidence="3" id="KW-1185">Reference proteome</keyword>
<evidence type="ECO:0000313" key="2">
    <source>
        <dbReference type="EMBL" id="GGI96870.1"/>
    </source>
</evidence>
<dbReference type="PANTHER" id="PTHR43415:SF3">
    <property type="entry name" value="GNAT-FAMILY ACETYLTRANSFERASE"/>
    <property type="match status" value="1"/>
</dbReference>
<evidence type="ECO:0000313" key="3">
    <source>
        <dbReference type="Proteomes" id="UP000633263"/>
    </source>
</evidence>
<evidence type="ECO:0000259" key="1">
    <source>
        <dbReference type="PROSITE" id="PS51186"/>
    </source>
</evidence>
<proteinExistence type="predicted"/>
<dbReference type="Proteomes" id="UP000633263">
    <property type="component" value="Unassembled WGS sequence"/>
</dbReference>
<organism evidence="2 3">
    <name type="scientific">Halopseudomonas pertucinogena</name>
    <dbReference type="NCBI Taxonomy" id="86175"/>
    <lineage>
        <taxon>Bacteria</taxon>
        <taxon>Pseudomonadati</taxon>
        <taxon>Pseudomonadota</taxon>
        <taxon>Gammaproteobacteria</taxon>
        <taxon>Pseudomonadales</taxon>
        <taxon>Pseudomonadaceae</taxon>
        <taxon>Halopseudomonas</taxon>
    </lineage>
</organism>
<dbReference type="EMBL" id="BMNN01000002">
    <property type="protein sequence ID" value="GGI96870.1"/>
    <property type="molecule type" value="Genomic_DNA"/>
</dbReference>
<dbReference type="InterPro" id="IPR000182">
    <property type="entry name" value="GNAT_dom"/>
</dbReference>
<accession>A0ABQ2CRU2</accession>
<reference evidence="3" key="1">
    <citation type="journal article" date="2019" name="Int. J. Syst. Evol. Microbiol.">
        <title>The Global Catalogue of Microorganisms (GCM) 10K type strain sequencing project: providing services to taxonomists for standard genome sequencing and annotation.</title>
        <authorList>
            <consortium name="The Broad Institute Genomics Platform"/>
            <consortium name="The Broad Institute Genome Sequencing Center for Infectious Disease"/>
            <person name="Wu L."/>
            <person name="Ma J."/>
        </authorList>
    </citation>
    <scope>NUCLEOTIDE SEQUENCE [LARGE SCALE GENOMIC DNA]</scope>
    <source>
        <strain evidence="3">JCM 11590</strain>
    </source>
</reference>
<dbReference type="RefSeq" id="WP_188635708.1">
    <property type="nucleotide sequence ID" value="NZ_BMNN01000002.1"/>
</dbReference>
<sequence length="185" mass="21215">MAGFSLVGSRIALQLLAKEHLKKRVEFLNDVEVQRTLNFDYPTSIAKTEAWFSKNVLSTNRIDFTFIRNDDSAVIGFGGLININTKARKAELYIFIGDKSCWGEGYGRDGYKLLVNYGFAELGLERIYLYQLSQNERAIKATTALGWKTEGLLRRDIWSHGELKDQYLLSILRQEWEESGIYAET</sequence>
<dbReference type="InterPro" id="IPR016181">
    <property type="entry name" value="Acyl_CoA_acyltransferase"/>
</dbReference>
<protein>
    <submittedName>
        <fullName evidence="2">N-acetyltransferase</fullName>
    </submittedName>
</protein>
<dbReference type="PROSITE" id="PS51186">
    <property type="entry name" value="GNAT"/>
    <property type="match status" value="1"/>
</dbReference>
<dbReference type="PANTHER" id="PTHR43415">
    <property type="entry name" value="SPERMIDINE N(1)-ACETYLTRANSFERASE"/>
    <property type="match status" value="1"/>
</dbReference>
<dbReference type="Pfam" id="PF13302">
    <property type="entry name" value="Acetyltransf_3"/>
    <property type="match status" value="1"/>
</dbReference>
<comment type="caution">
    <text evidence="2">The sequence shown here is derived from an EMBL/GenBank/DDBJ whole genome shotgun (WGS) entry which is preliminary data.</text>
</comment>